<dbReference type="EMBL" id="QKZR01000001">
    <property type="protein sequence ID" value="PZX43467.1"/>
    <property type="molecule type" value="Genomic_DNA"/>
</dbReference>
<dbReference type="PROSITE" id="PS51450">
    <property type="entry name" value="LRR"/>
    <property type="match status" value="4"/>
</dbReference>
<comment type="caution">
    <text evidence="14">The sequence shown here is derived from an EMBL/GenBank/DDBJ whole genome shotgun (WGS) entry which is preliminary data.</text>
</comment>
<dbReference type="InterPro" id="IPR050836">
    <property type="entry name" value="SDS22/Internalin_LRR"/>
</dbReference>
<dbReference type="Gene3D" id="1.10.10.10">
    <property type="entry name" value="Winged helix-like DNA-binding domain superfamily/Winged helix DNA-binding domain"/>
    <property type="match status" value="1"/>
</dbReference>
<reference evidence="14 15" key="1">
    <citation type="submission" date="2018-06" db="EMBL/GenBank/DDBJ databases">
        <title>Genomic Encyclopedia of Archaeal and Bacterial Type Strains, Phase II (KMG-II): from individual species to whole genera.</title>
        <authorList>
            <person name="Goeker M."/>
        </authorList>
    </citation>
    <scope>NUCLEOTIDE SEQUENCE [LARGE SCALE GENOMIC DNA]</scope>
    <source>
        <strain evidence="14 15">DSM 17205</strain>
    </source>
</reference>
<proteinExistence type="predicted"/>
<evidence type="ECO:0000256" key="4">
    <source>
        <dbReference type="ARBA" id="ARBA00022679"/>
    </source>
</evidence>
<keyword evidence="5" id="KW-0677">Repeat</keyword>
<dbReference type="InterPro" id="IPR036388">
    <property type="entry name" value="WH-like_DNA-bd_sf"/>
</dbReference>
<evidence type="ECO:0000256" key="1">
    <source>
        <dbReference type="ARBA" id="ARBA00012513"/>
    </source>
</evidence>
<dbReference type="InterPro" id="IPR027417">
    <property type="entry name" value="P-loop_NTPase"/>
</dbReference>
<evidence type="ECO:0000313" key="15">
    <source>
        <dbReference type="Proteomes" id="UP000248584"/>
    </source>
</evidence>
<dbReference type="PROSITE" id="PS51424">
    <property type="entry name" value="ROC"/>
    <property type="match status" value="1"/>
</dbReference>
<name>A0ABX5Q113_9FLAO</name>
<evidence type="ECO:0000256" key="3">
    <source>
        <dbReference type="ARBA" id="ARBA00022614"/>
    </source>
</evidence>
<protein>
    <recommendedName>
        <fullName evidence="1">non-specific serine/threonine protein kinase</fullName>
        <ecNumber evidence="1">2.7.11.1</ecNumber>
    </recommendedName>
</protein>
<dbReference type="PANTHER" id="PTHR46652:SF3">
    <property type="entry name" value="LEUCINE-RICH REPEAT-CONTAINING PROTEIN 9"/>
    <property type="match status" value="1"/>
</dbReference>
<dbReference type="Gene3D" id="3.30.310.200">
    <property type="match status" value="1"/>
</dbReference>
<dbReference type="InterPro" id="IPR001611">
    <property type="entry name" value="Leu-rich_rpt"/>
</dbReference>
<dbReference type="SMART" id="SM00365">
    <property type="entry name" value="LRR_SD22"/>
    <property type="match status" value="5"/>
</dbReference>
<dbReference type="SUPFAM" id="SSF52540">
    <property type="entry name" value="P-loop containing nucleoside triphosphate hydrolases"/>
    <property type="match status" value="1"/>
</dbReference>
<organism evidence="14 15">
    <name type="scientific">Nonlabens dokdonensis</name>
    <dbReference type="NCBI Taxonomy" id="328515"/>
    <lineage>
        <taxon>Bacteria</taxon>
        <taxon>Pseudomonadati</taxon>
        <taxon>Bacteroidota</taxon>
        <taxon>Flavobacteriia</taxon>
        <taxon>Flavobacteriales</taxon>
        <taxon>Flavobacteriaceae</taxon>
        <taxon>Nonlabens</taxon>
    </lineage>
</organism>
<evidence type="ECO:0000256" key="6">
    <source>
        <dbReference type="ARBA" id="ARBA00022741"/>
    </source>
</evidence>
<dbReference type="RefSeq" id="WP_015361283.1">
    <property type="nucleotide sequence ID" value="NZ_QKZR01000001.1"/>
</dbReference>
<evidence type="ECO:0000256" key="5">
    <source>
        <dbReference type="ARBA" id="ARBA00022737"/>
    </source>
</evidence>
<keyword evidence="3" id="KW-0433">Leucine-rich repeat</keyword>
<dbReference type="Gene3D" id="3.40.50.10140">
    <property type="entry name" value="Toll/interleukin-1 receptor homology (TIR) domain"/>
    <property type="match status" value="1"/>
</dbReference>
<evidence type="ECO:0000256" key="7">
    <source>
        <dbReference type="ARBA" id="ARBA00022777"/>
    </source>
</evidence>
<gene>
    <name evidence="14" type="ORF">LX97_00467</name>
</gene>
<feature type="domain" description="Roc" evidence="13">
    <location>
        <begin position="402"/>
        <end position="578"/>
    </location>
</feature>
<dbReference type="Pfam" id="PF23598">
    <property type="entry name" value="LRR_14"/>
    <property type="match status" value="1"/>
</dbReference>
<dbReference type="Pfam" id="PF08477">
    <property type="entry name" value="Roc"/>
    <property type="match status" value="1"/>
</dbReference>
<evidence type="ECO:0000256" key="2">
    <source>
        <dbReference type="ARBA" id="ARBA00022527"/>
    </source>
</evidence>
<feature type="domain" description="TIR" evidence="12">
    <location>
        <begin position="909"/>
        <end position="1055"/>
    </location>
</feature>
<dbReference type="InterPro" id="IPR035897">
    <property type="entry name" value="Toll_tir_struct_dom_sf"/>
</dbReference>
<dbReference type="InterPro" id="IPR000157">
    <property type="entry name" value="TIR_dom"/>
</dbReference>
<evidence type="ECO:0000256" key="8">
    <source>
        <dbReference type="ARBA" id="ARBA00022840"/>
    </source>
</evidence>
<dbReference type="InterPro" id="IPR057263">
    <property type="entry name" value="COR-B"/>
</dbReference>
<comment type="catalytic activity">
    <reaction evidence="10">
        <text>L-threonyl-[protein] + ATP = O-phospho-L-threonyl-[protein] + ADP + H(+)</text>
        <dbReference type="Rhea" id="RHEA:46608"/>
        <dbReference type="Rhea" id="RHEA-COMP:11060"/>
        <dbReference type="Rhea" id="RHEA-COMP:11605"/>
        <dbReference type="ChEBI" id="CHEBI:15378"/>
        <dbReference type="ChEBI" id="CHEBI:30013"/>
        <dbReference type="ChEBI" id="CHEBI:30616"/>
        <dbReference type="ChEBI" id="CHEBI:61977"/>
        <dbReference type="ChEBI" id="CHEBI:456216"/>
        <dbReference type="EC" id="2.7.11.1"/>
    </reaction>
</comment>
<dbReference type="EC" id="2.7.11.1" evidence="1"/>
<keyword evidence="7" id="KW-0418">Kinase</keyword>
<dbReference type="Gene3D" id="3.40.50.300">
    <property type="entry name" value="P-loop containing nucleotide triphosphate hydrolases"/>
    <property type="match status" value="1"/>
</dbReference>
<evidence type="ECO:0000259" key="12">
    <source>
        <dbReference type="PROSITE" id="PS50104"/>
    </source>
</evidence>
<dbReference type="InterPro" id="IPR020859">
    <property type="entry name" value="ROC"/>
</dbReference>
<comment type="catalytic activity">
    <reaction evidence="11">
        <text>L-seryl-[protein] + ATP = O-phospho-L-seryl-[protein] + ADP + H(+)</text>
        <dbReference type="Rhea" id="RHEA:17989"/>
        <dbReference type="Rhea" id="RHEA-COMP:9863"/>
        <dbReference type="Rhea" id="RHEA-COMP:11604"/>
        <dbReference type="ChEBI" id="CHEBI:15378"/>
        <dbReference type="ChEBI" id="CHEBI:29999"/>
        <dbReference type="ChEBI" id="CHEBI:30616"/>
        <dbReference type="ChEBI" id="CHEBI:83421"/>
        <dbReference type="ChEBI" id="CHEBI:456216"/>
        <dbReference type="EC" id="2.7.11.1"/>
    </reaction>
</comment>
<evidence type="ECO:0000256" key="10">
    <source>
        <dbReference type="ARBA" id="ARBA00047899"/>
    </source>
</evidence>
<dbReference type="PRINTS" id="PR00449">
    <property type="entry name" value="RASTRNSFRMNG"/>
</dbReference>
<dbReference type="InterPro" id="IPR032675">
    <property type="entry name" value="LRR_dom_sf"/>
</dbReference>
<dbReference type="Pfam" id="PF25497">
    <property type="entry name" value="COR-B"/>
    <property type="match status" value="1"/>
</dbReference>
<dbReference type="Proteomes" id="UP000248584">
    <property type="component" value="Unassembled WGS sequence"/>
</dbReference>
<keyword evidence="9" id="KW-0342">GTP-binding</keyword>
<dbReference type="SMART" id="SM00255">
    <property type="entry name" value="TIR"/>
    <property type="match status" value="1"/>
</dbReference>
<evidence type="ECO:0000256" key="11">
    <source>
        <dbReference type="ARBA" id="ARBA00048679"/>
    </source>
</evidence>
<evidence type="ECO:0000256" key="9">
    <source>
        <dbReference type="ARBA" id="ARBA00023134"/>
    </source>
</evidence>
<dbReference type="InterPro" id="IPR055414">
    <property type="entry name" value="LRR_R13L4/SHOC2-like"/>
</dbReference>
<keyword evidence="6" id="KW-0547">Nucleotide-binding</keyword>
<dbReference type="Pfam" id="PF16095">
    <property type="entry name" value="COR-A"/>
    <property type="match status" value="1"/>
</dbReference>
<evidence type="ECO:0000313" key="14">
    <source>
        <dbReference type="EMBL" id="PZX43467.1"/>
    </source>
</evidence>
<sequence length="1060" mass="123940">MIIVKEVESYLGIELEKLENESENDLWDNTYVTDDHNNLTHLCVSQVKISQLSILCEILKRSPSLKDLYFDSLEAISSLDLISQLTNIETLRFNSTKILNQLDFRNFTNLKQLYFYDIEFINLSDFIGCEKLISLELSGINTILYDEQFSLETLKSLEVSFCNTIDFTFLSNFKDLKFLEISNCNLMDIPSIENLDQLISLSLRGNNLKEIPYERLINLNKLKYLNIGGNNIEDISFLKYLNKLESLWLIENFNISDFTPISKLNNLNSISCGKCNLKNIEFLTNLKKLKRIDLQDNAISDIEPLKDLEIIERLNLANNKIKKIEKLKCILTLQKFDISRNLLTEFPRWILETQTEITWKDYSFGEKTTNVYENSFNNIPIEIIRLGKDSIIRYFKKIDSEGAEVIYEVKLTLVGEGGAGKTSLKRRLINEHSSLPRKDKRTRGIEIRDWTFKEVKNVKHKAHIWDFGGQDVYYPVHRFFITENSLFILLASTRQQQHNFEYWIPTIYQFGGNSPIILAQTCHDGNGKNWNDLGAFTSNENFNIIKTQIKPYYELNLPNNNKGLLKLKRIIIDQIINLNHYGKRVPKTWSAIRNKLKTESKQSSCITFDRFSIICKSINKNSFENNKDVVDCCNFLHSIGVLIWYSKNETLKNWVVLEPQWAMNAVYLIIDDEEIQKRKGIILNKDFSRLWSNEDYINKEFVLKKMLESFKIAFPKKHSSSEYLMPARMDSMPPENKWKIPKPYLNVIFKFKFMPKGILNQVSAELSRYIENENSVWNDAVNLLYEDDKTSAHIYEDFYNREIIVKSIGPNDRGFMMIIIDAVKQVVSEYRGVENEILVPCICRRCEEMNDPTIFKYEKLVDWFYSRKNVAVTCNESGEQFLISELLHSVGLDKSLKIKSNQMYDEKKKMTRIFISYSKYDENYLQDMEDHLVTLKSEGLATFNCRQIDFGDKWDDRIKKEIDECDIMICLISVKFLNTDYINKIEIEKAIKQNKIIVPIVIKACDWESSSLGKYQAAQRGKVVSLDNNEKLLGRIKSNTEEERAAFWTDIIKELRAKLF</sequence>
<keyword evidence="4" id="KW-0808">Transferase</keyword>
<accession>A0ABX5Q113</accession>
<keyword evidence="2" id="KW-0723">Serine/threonine-protein kinase</keyword>
<dbReference type="Pfam" id="PF13676">
    <property type="entry name" value="TIR_2"/>
    <property type="match status" value="1"/>
</dbReference>
<dbReference type="PROSITE" id="PS50104">
    <property type="entry name" value="TIR"/>
    <property type="match status" value="1"/>
</dbReference>
<dbReference type="PANTHER" id="PTHR46652">
    <property type="entry name" value="LEUCINE-RICH REPEAT AND IQ DOMAIN-CONTAINING PROTEIN 1-RELATED"/>
    <property type="match status" value="1"/>
</dbReference>
<dbReference type="SUPFAM" id="SSF52058">
    <property type="entry name" value="L domain-like"/>
    <property type="match status" value="2"/>
</dbReference>
<keyword evidence="15" id="KW-1185">Reference proteome</keyword>
<dbReference type="SUPFAM" id="SSF52200">
    <property type="entry name" value="Toll/Interleukin receptor TIR domain"/>
    <property type="match status" value="1"/>
</dbReference>
<dbReference type="Gene3D" id="1.10.10.2200">
    <property type="match status" value="1"/>
</dbReference>
<dbReference type="InterPro" id="IPR032171">
    <property type="entry name" value="COR-A"/>
</dbReference>
<keyword evidence="8" id="KW-0067">ATP-binding</keyword>
<dbReference type="Gene3D" id="3.80.10.10">
    <property type="entry name" value="Ribonuclease Inhibitor"/>
    <property type="match status" value="1"/>
</dbReference>
<evidence type="ECO:0000259" key="13">
    <source>
        <dbReference type="PROSITE" id="PS51424"/>
    </source>
</evidence>